<protein>
    <submittedName>
        <fullName evidence="1">Uncharacterized protein</fullName>
    </submittedName>
</protein>
<gene>
    <name evidence="1" type="ordered locus">A2cp1_2882</name>
</gene>
<dbReference type="InterPro" id="IPR006311">
    <property type="entry name" value="TAT_signal"/>
</dbReference>
<proteinExistence type="predicted"/>
<keyword evidence="2" id="KW-1185">Reference proteome</keyword>
<dbReference type="PROSITE" id="PS51318">
    <property type="entry name" value="TAT"/>
    <property type="match status" value="1"/>
</dbReference>
<sequence>MDRLRPAHRRPRGSRRGLTRAAALALALAAAGCPAKQEPGAAAGSAAGRAVLRGPVRAVKASADGAWLAVLEGCNEARGQFLPPRTASCDVRLVPSAGGDARRVAGAVTTLPHGLLWSPAGATLAALGEYDYPTARGTLVVVRAGGAPRTLGTAVSFAGFAPGTEDLLFVADGRLLVSRGGGEPEPVAGLDRVGSLEPGPGWSGGEGPALLVRQGASAGAALSVVGADGRARRVAERSGDYAIAPGGAYAYTVQDGGGYALHLAGPRQAVLGKEVQAFAFSRDGRALAFLADATPGKQGDLHLALVAKPGDAVLAREVGELCWAQRAPRLAWLERFDARVRSGTAGAGGLDLPSRTYGANVTDLELSADGKRLAFLQHTTRGGYSVDLMLAQLDAPPGTAAVQVAQGAFGFSFSPDARWLYYRTRCVRNGEGCDVERVPAEGLAPGAKPERVADGAKSFEYDPRDPGRLLVTWQRMDRDALDVGVWKDGKLTRVDTYVLPGSAQLLGPDSRRLVYAVLHEKRQGAYVAELPR</sequence>
<dbReference type="KEGG" id="acp:A2cp1_2882"/>
<dbReference type="PROSITE" id="PS51257">
    <property type="entry name" value="PROKAR_LIPOPROTEIN"/>
    <property type="match status" value="1"/>
</dbReference>
<name>B8JES3_ANAD2</name>
<reference evidence="1" key="1">
    <citation type="submission" date="2009-01" db="EMBL/GenBank/DDBJ databases">
        <title>Complete sequence of Anaeromyxobacter dehalogenans 2CP-1.</title>
        <authorList>
            <consortium name="US DOE Joint Genome Institute"/>
            <person name="Lucas S."/>
            <person name="Copeland A."/>
            <person name="Lapidus A."/>
            <person name="Glavina del Rio T."/>
            <person name="Dalin E."/>
            <person name="Tice H."/>
            <person name="Bruce D."/>
            <person name="Goodwin L."/>
            <person name="Pitluck S."/>
            <person name="Saunders E."/>
            <person name="Brettin T."/>
            <person name="Detter J.C."/>
            <person name="Han C."/>
            <person name="Larimer F."/>
            <person name="Land M."/>
            <person name="Hauser L."/>
            <person name="Kyrpides N."/>
            <person name="Ovchinnikova G."/>
            <person name="Beliaev A.S."/>
            <person name="Richardson P."/>
        </authorList>
    </citation>
    <scope>NUCLEOTIDE SEQUENCE</scope>
    <source>
        <strain evidence="1">2CP-1</strain>
    </source>
</reference>
<dbReference type="HOGENOM" id="CLU_511584_0_0_7"/>
<dbReference type="SUPFAM" id="SSF82171">
    <property type="entry name" value="DPP6 N-terminal domain-like"/>
    <property type="match status" value="1"/>
</dbReference>
<evidence type="ECO:0000313" key="1">
    <source>
        <dbReference type="EMBL" id="ACL66219.1"/>
    </source>
</evidence>
<accession>B8JES3</accession>
<dbReference type="EMBL" id="CP001359">
    <property type="protein sequence ID" value="ACL66219.1"/>
    <property type="molecule type" value="Genomic_DNA"/>
</dbReference>
<dbReference type="InterPro" id="IPR011042">
    <property type="entry name" value="6-blade_b-propeller_TolB-like"/>
</dbReference>
<organism evidence="1 2">
    <name type="scientific">Anaeromyxobacter dehalogenans (strain ATCC BAA-258 / DSM 21875 / 2CP-1)</name>
    <dbReference type="NCBI Taxonomy" id="455488"/>
    <lineage>
        <taxon>Bacteria</taxon>
        <taxon>Pseudomonadati</taxon>
        <taxon>Myxococcota</taxon>
        <taxon>Myxococcia</taxon>
        <taxon>Myxococcales</taxon>
        <taxon>Cystobacterineae</taxon>
        <taxon>Anaeromyxobacteraceae</taxon>
        <taxon>Anaeromyxobacter</taxon>
    </lineage>
</organism>
<dbReference type="RefSeq" id="WP_012633968.1">
    <property type="nucleotide sequence ID" value="NC_011891.1"/>
</dbReference>
<dbReference type="AlphaFoldDB" id="B8JES3"/>
<evidence type="ECO:0000313" key="2">
    <source>
        <dbReference type="Proteomes" id="UP000007089"/>
    </source>
</evidence>
<dbReference type="Proteomes" id="UP000007089">
    <property type="component" value="Chromosome"/>
</dbReference>
<dbReference type="Gene3D" id="2.120.10.30">
    <property type="entry name" value="TolB, C-terminal domain"/>
    <property type="match status" value="1"/>
</dbReference>